<evidence type="ECO:0000313" key="2">
    <source>
        <dbReference type="EMBL" id="KAG7532069.1"/>
    </source>
</evidence>
<gene>
    <name evidence="2" type="ORF">FFLO_03877</name>
</gene>
<organism evidence="2 3">
    <name type="scientific">Filobasidium floriforme</name>
    <dbReference type="NCBI Taxonomy" id="5210"/>
    <lineage>
        <taxon>Eukaryota</taxon>
        <taxon>Fungi</taxon>
        <taxon>Dikarya</taxon>
        <taxon>Basidiomycota</taxon>
        <taxon>Agaricomycotina</taxon>
        <taxon>Tremellomycetes</taxon>
        <taxon>Filobasidiales</taxon>
        <taxon>Filobasidiaceae</taxon>
        <taxon>Filobasidium</taxon>
    </lineage>
</organism>
<dbReference type="OrthoDB" id="566138at2759"/>
<comment type="caution">
    <text evidence="2">The sequence shown here is derived from an EMBL/GenBank/DDBJ whole genome shotgun (WGS) entry which is preliminary data.</text>
</comment>
<evidence type="ECO:0000259" key="1">
    <source>
        <dbReference type="Pfam" id="PF01425"/>
    </source>
</evidence>
<reference evidence="2" key="1">
    <citation type="submission" date="2020-04" db="EMBL/GenBank/DDBJ databases">
        <title>Analysis of mating type loci in Filobasidium floriforme.</title>
        <authorList>
            <person name="Nowrousian M."/>
        </authorList>
    </citation>
    <scope>NUCLEOTIDE SEQUENCE</scope>
    <source>
        <strain evidence="2">CBS 6242</strain>
    </source>
</reference>
<feature type="domain" description="Amidase" evidence="1">
    <location>
        <begin position="29"/>
        <end position="490"/>
    </location>
</feature>
<dbReference type="PANTHER" id="PTHR42678:SF34">
    <property type="entry name" value="OS04G0183300 PROTEIN"/>
    <property type="match status" value="1"/>
</dbReference>
<accession>A0A8K0NSR4</accession>
<dbReference type="AlphaFoldDB" id="A0A8K0NSR4"/>
<dbReference type="EMBL" id="JABELV010000075">
    <property type="protein sequence ID" value="KAG7532069.1"/>
    <property type="molecule type" value="Genomic_DNA"/>
</dbReference>
<dbReference type="PANTHER" id="PTHR42678">
    <property type="entry name" value="AMIDASE"/>
    <property type="match status" value="1"/>
</dbReference>
<evidence type="ECO:0000313" key="3">
    <source>
        <dbReference type="Proteomes" id="UP000812966"/>
    </source>
</evidence>
<proteinExistence type="predicted"/>
<dbReference type="Proteomes" id="UP000812966">
    <property type="component" value="Unassembled WGS sequence"/>
</dbReference>
<name>A0A8K0NSR4_9TREE</name>
<keyword evidence="3" id="KW-1185">Reference proteome</keyword>
<dbReference type="Gene3D" id="3.90.1300.10">
    <property type="entry name" value="Amidase signature (AS) domain"/>
    <property type="match status" value="1"/>
</dbReference>
<dbReference type="SUPFAM" id="SSF75304">
    <property type="entry name" value="Amidase signature (AS) enzymes"/>
    <property type="match status" value="1"/>
</dbReference>
<sequence>MSVVPNLLKATIKDLQWALAEKECTSVDLIEAYLAAIEKDNYQGLKLRAVIETGPREQLVEIARGLDEQRKAGKLMGPLHGIPLLIKDNINTDPELGLKTTAGSFALVDAVVKEDATLIKRLRENGAIVLGKANLSEWANYRQGENFLEGYGHLNNGWSARGGACRSAYNPKRDPGGSSTGSAVGVSAGFAPASIGTETCGSIGNPASGQGLFSIKPTVGLVSMAGVLPLCFSRDVAGPMTKCAYDAALLLSVIAGPDVKDPNTKRWPFEQNTVDFVKQTINPSLNGKRLGFYAFRPELIATEAETDYKKKLMAEAIEKLRVHGATVFGEVEEIDFDVEGFRALDNMAELTEFKEDIAVYFASLAKTPMRTLEDVIKFNIEHKDIEMPPEQPGQERFLQAQATKGRGDPEYIKANEDMIRIADQEGLRVVFDKYDLDGLVFFQQDDIGMPVWFASPARYPIVTVPLGYDEAISEPVTMSIVGRPWSEGKLIEMMAAWEAIFPPRRLPPALEHPETFNKGGS</sequence>
<dbReference type="Pfam" id="PF01425">
    <property type="entry name" value="Amidase"/>
    <property type="match status" value="1"/>
</dbReference>
<dbReference type="InterPro" id="IPR023631">
    <property type="entry name" value="Amidase_dom"/>
</dbReference>
<protein>
    <recommendedName>
        <fullName evidence="1">Amidase domain-containing protein</fullName>
    </recommendedName>
</protein>
<dbReference type="InterPro" id="IPR036928">
    <property type="entry name" value="AS_sf"/>
</dbReference>